<dbReference type="EMBL" id="GDJX01007627">
    <property type="protein sequence ID" value="JAT60309.1"/>
    <property type="molecule type" value="Transcribed_RNA"/>
</dbReference>
<dbReference type="GO" id="GO:0016251">
    <property type="term" value="F:RNA polymerase II general transcription initiation factor activity"/>
    <property type="evidence" value="ECO:0007669"/>
    <property type="project" value="TreeGrafter"/>
</dbReference>
<comment type="subcellular location">
    <subcellularLocation>
        <location evidence="1">Nucleus</location>
    </subcellularLocation>
</comment>
<dbReference type="InterPro" id="IPR007900">
    <property type="entry name" value="TAF4_C"/>
</dbReference>
<gene>
    <name evidence="8" type="primary">argS_22</name>
    <name evidence="7" type="synonym">argS_14</name>
    <name evidence="7" type="ORF">g.69270</name>
    <name evidence="8" type="ORF">g.69271</name>
</gene>
<dbReference type="PANTHER" id="PTHR15138:SF14">
    <property type="entry name" value="TRANSCRIPTION INITIATION FACTOR TFIID SUBUNIT 4"/>
    <property type="match status" value="1"/>
</dbReference>
<reference evidence="8" key="1">
    <citation type="submission" date="2015-07" db="EMBL/GenBank/DDBJ databases">
        <title>Transcriptome Assembly of Anthurium amnicola.</title>
        <authorList>
            <person name="Suzuki J."/>
        </authorList>
    </citation>
    <scope>NUCLEOTIDE SEQUENCE</scope>
</reference>
<evidence type="ECO:0000313" key="7">
    <source>
        <dbReference type="EMBL" id="JAT60309.1"/>
    </source>
</evidence>
<dbReference type="InterPro" id="IPR045144">
    <property type="entry name" value="TAF4"/>
</dbReference>
<keyword evidence="3" id="KW-0805">Transcription regulation</keyword>
<organism evidence="8">
    <name type="scientific">Anthurium amnicola</name>
    <dbReference type="NCBI Taxonomy" id="1678845"/>
    <lineage>
        <taxon>Eukaryota</taxon>
        <taxon>Viridiplantae</taxon>
        <taxon>Streptophyta</taxon>
        <taxon>Embryophyta</taxon>
        <taxon>Tracheophyta</taxon>
        <taxon>Spermatophyta</taxon>
        <taxon>Magnoliopsida</taxon>
        <taxon>Liliopsida</taxon>
        <taxon>Araceae</taxon>
        <taxon>Pothoideae</taxon>
        <taxon>Potheae</taxon>
        <taxon>Anthurium</taxon>
    </lineage>
</organism>
<keyword evidence="5" id="KW-0539">Nucleus</keyword>
<dbReference type="GO" id="GO:0003677">
    <property type="term" value="F:DNA binding"/>
    <property type="evidence" value="ECO:0007669"/>
    <property type="project" value="TreeGrafter"/>
</dbReference>
<keyword evidence="4" id="KW-0804">Transcription</keyword>
<evidence type="ECO:0000256" key="4">
    <source>
        <dbReference type="ARBA" id="ARBA00023163"/>
    </source>
</evidence>
<accession>A0A1D1Z0U6</accession>
<dbReference type="PANTHER" id="PTHR15138">
    <property type="entry name" value="TRANSCRIPTION INITIATION FACTOR TFIID SUBUNIT 4"/>
    <property type="match status" value="1"/>
</dbReference>
<dbReference type="EMBL" id="GDJX01007403">
    <property type="protein sequence ID" value="JAT60533.1"/>
    <property type="molecule type" value="Transcribed_RNA"/>
</dbReference>
<evidence type="ECO:0000313" key="8">
    <source>
        <dbReference type="EMBL" id="JAT60533.1"/>
    </source>
</evidence>
<evidence type="ECO:0000256" key="5">
    <source>
        <dbReference type="ARBA" id="ARBA00023242"/>
    </source>
</evidence>
<evidence type="ECO:0000256" key="3">
    <source>
        <dbReference type="ARBA" id="ARBA00023015"/>
    </source>
</evidence>
<feature type="non-terminal residue" evidence="8">
    <location>
        <position position="1"/>
    </location>
</feature>
<evidence type="ECO:0000256" key="2">
    <source>
        <dbReference type="ARBA" id="ARBA00006178"/>
    </source>
</evidence>
<feature type="domain" description="Transcription initiation factor TFIID component TAF4 C-terminal" evidence="6">
    <location>
        <begin position="8"/>
        <end position="138"/>
    </location>
</feature>
<sequence>EKLHKQNESTLVEDDKMRTIAANIAVQAAVGGEDMLLKWKLMAEKARKKCECGLDMVSGAIPGRTTTCMPLSNFGGASRENRVPEREGPSVVSAAVGMSKFGRTMPHLKAVRSIPTKDVIAILEREPQTTKSSLVYRLYERKSCNSPAE</sequence>
<comment type="similarity">
    <text evidence="2">Belongs to the TAF4 family.</text>
</comment>
<dbReference type="GO" id="GO:0005669">
    <property type="term" value="C:transcription factor TFIID complex"/>
    <property type="evidence" value="ECO:0007669"/>
    <property type="project" value="InterPro"/>
</dbReference>
<protein>
    <submittedName>
        <fullName evidence="8">Arginine--tRNA ligase</fullName>
    </submittedName>
</protein>
<keyword evidence="8" id="KW-0436">Ligase</keyword>
<proteinExistence type="inferred from homology"/>
<dbReference type="Pfam" id="PF05236">
    <property type="entry name" value="TAF4"/>
    <property type="match status" value="1"/>
</dbReference>
<evidence type="ECO:0000256" key="1">
    <source>
        <dbReference type="ARBA" id="ARBA00004123"/>
    </source>
</evidence>
<dbReference type="AlphaFoldDB" id="A0A1D1Z0U6"/>
<dbReference type="GO" id="GO:0006367">
    <property type="term" value="P:transcription initiation at RNA polymerase II promoter"/>
    <property type="evidence" value="ECO:0007669"/>
    <property type="project" value="TreeGrafter"/>
</dbReference>
<evidence type="ECO:0000259" key="6">
    <source>
        <dbReference type="Pfam" id="PF05236"/>
    </source>
</evidence>
<dbReference type="GO" id="GO:0016874">
    <property type="term" value="F:ligase activity"/>
    <property type="evidence" value="ECO:0007669"/>
    <property type="project" value="UniProtKB-KW"/>
</dbReference>
<name>A0A1D1Z0U6_9ARAE</name>